<dbReference type="EMBL" id="CP097355">
    <property type="protein sequence ID" value="UYV25322.1"/>
    <property type="molecule type" value="Genomic_DNA"/>
</dbReference>
<dbReference type="RefSeq" id="WP_264400131.1">
    <property type="nucleotide sequence ID" value="NZ_CP097355.1"/>
</dbReference>
<name>A0AA46UGK1_VIBPH</name>
<evidence type="ECO:0000313" key="1">
    <source>
        <dbReference type="EMBL" id="UYV25322.1"/>
    </source>
</evidence>
<gene>
    <name evidence="1" type="ORF">M5598_09680</name>
</gene>
<sequence>MESMDIAKVIESQINNTPVGKDVTINFKGAPTSVDIQMEFAGGWVITQTVIPGNSFIFTRGEDQYLKSISITFNKYEGLS</sequence>
<proteinExistence type="predicted"/>
<reference evidence="1" key="1">
    <citation type="submission" date="2022-05" db="EMBL/GenBank/DDBJ databases">
        <title>Megaplasmid of Vibrio parahaemolyticus.</title>
        <authorList>
            <person name="Strauch E."/>
            <person name="Borowiak M."/>
        </authorList>
    </citation>
    <scope>NUCLEOTIDE SEQUENCE</scope>
    <source>
        <strain evidence="1">16-VB00198</strain>
    </source>
</reference>
<accession>A0AA46UGK1</accession>
<dbReference type="AlphaFoldDB" id="A0AA46UGK1"/>
<organism evidence="1 2">
    <name type="scientific">Vibrio parahaemolyticus</name>
    <dbReference type="NCBI Taxonomy" id="670"/>
    <lineage>
        <taxon>Bacteria</taxon>
        <taxon>Pseudomonadati</taxon>
        <taxon>Pseudomonadota</taxon>
        <taxon>Gammaproteobacteria</taxon>
        <taxon>Vibrionales</taxon>
        <taxon>Vibrionaceae</taxon>
        <taxon>Vibrio</taxon>
    </lineage>
</organism>
<dbReference type="Proteomes" id="UP001163036">
    <property type="component" value="Chromosome 1"/>
</dbReference>
<protein>
    <submittedName>
        <fullName evidence="1">Uncharacterized protein</fullName>
    </submittedName>
</protein>
<evidence type="ECO:0000313" key="2">
    <source>
        <dbReference type="Proteomes" id="UP001163036"/>
    </source>
</evidence>